<organism evidence="2 3">
    <name type="scientific">Arthrobacter methylotrophus</name>
    <dbReference type="NCBI Taxonomy" id="121291"/>
    <lineage>
        <taxon>Bacteria</taxon>
        <taxon>Bacillati</taxon>
        <taxon>Actinomycetota</taxon>
        <taxon>Actinomycetes</taxon>
        <taxon>Micrococcales</taxon>
        <taxon>Micrococcaceae</taxon>
        <taxon>Arthrobacter</taxon>
    </lineage>
</organism>
<dbReference type="GO" id="GO:0016874">
    <property type="term" value="F:ligase activity"/>
    <property type="evidence" value="ECO:0007669"/>
    <property type="project" value="UniProtKB-KW"/>
</dbReference>
<accession>A0ABV5URK2</accession>
<reference evidence="2 3" key="1">
    <citation type="submission" date="2024-09" db="EMBL/GenBank/DDBJ databases">
        <authorList>
            <person name="Sun Q."/>
            <person name="Mori K."/>
        </authorList>
    </citation>
    <scope>NUCLEOTIDE SEQUENCE [LARGE SCALE GENOMIC DNA]</scope>
    <source>
        <strain evidence="2 3">JCM 13519</strain>
    </source>
</reference>
<dbReference type="Gene3D" id="3.30.470.30">
    <property type="entry name" value="DNA ligase/mRNA capping enzyme"/>
    <property type="match status" value="1"/>
</dbReference>
<evidence type="ECO:0000313" key="3">
    <source>
        <dbReference type="Proteomes" id="UP001589536"/>
    </source>
</evidence>
<keyword evidence="3" id="KW-1185">Reference proteome</keyword>
<name>A0ABV5URK2_9MICC</name>
<keyword evidence="2" id="KW-0436">Ligase</keyword>
<feature type="domain" description="RNA ligase" evidence="1">
    <location>
        <begin position="171"/>
        <end position="321"/>
    </location>
</feature>
<gene>
    <name evidence="2" type="ORF">ACFFPI_07710</name>
</gene>
<dbReference type="SUPFAM" id="SSF56091">
    <property type="entry name" value="DNA ligase/mRNA capping enzyme, catalytic domain"/>
    <property type="match status" value="1"/>
</dbReference>
<evidence type="ECO:0000313" key="2">
    <source>
        <dbReference type="EMBL" id="MFB9714042.1"/>
    </source>
</evidence>
<protein>
    <submittedName>
        <fullName evidence="2">RNA ligase family protein</fullName>
    </submittedName>
</protein>
<dbReference type="RefSeq" id="WP_345042938.1">
    <property type="nucleotide sequence ID" value="NZ_BAABED010000001.1"/>
</dbReference>
<evidence type="ECO:0000259" key="1">
    <source>
        <dbReference type="Pfam" id="PF09414"/>
    </source>
</evidence>
<dbReference type="EMBL" id="JBHMBH010000019">
    <property type="protein sequence ID" value="MFB9714042.1"/>
    <property type="molecule type" value="Genomic_DNA"/>
</dbReference>
<dbReference type="Pfam" id="PF09414">
    <property type="entry name" value="RNA_ligase"/>
    <property type="match status" value="1"/>
</dbReference>
<dbReference type="Pfam" id="PF21189">
    <property type="entry name" value="PHA02142"/>
    <property type="match status" value="1"/>
</dbReference>
<comment type="caution">
    <text evidence="2">The sequence shown here is derived from an EMBL/GenBank/DDBJ whole genome shotgun (WGS) entry which is preliminary data.</text>
</comment>
<dbReference type="InterPro" id="IPR021122">
    <property type="entry name" value="RNA_ligase_dom_REL/Rnl2"/>
</dbReference>
<sequence>METLEAVRALVTVETVTSLTSIENADFIAIAKVRGWNLVVKKDEVEVGDKVVYFEIDSHLPLADPRFAFLEPRGAKTFNGVHGHVLKSAKMRGVYSQGLAIPATLFPELETLADGEELAAVLGVTKYEEPIPDEMAGKATGAFPTRFAPKTGAERVQNLTDVFADLRADYDWIATEKIDGESTTFINHDGTLRVAGRGWEYAAPASPAEATTPWKIAAEYDILKRLPQGYTVQGELYGAGVLAKNTLKEPGKKFLAFNVLRDGVFVPRSEWPTAIEEIGTPILELELPATVEEALAQVEGMKSVLNPAVMAEGIVWHNTAGARIPELQGRTGMKAINNRWLVKHS</sequence>
<proteinExistence type="predicted"/>
<dbReference type="Proteomes" id="UP001589536">
    <property type="component" value="Unassembled WGS sequence"/>
</dbReference>